<comment type="similarity">
    <text evidence="1">Belongs to the CutC family.</text>
</comment>
<evidence type="ECO:0000256" key="1">
    <source>
        <dbReference type="ARBA" id="ARBA00007768"/>
    </source>
</evidence>
<dbReference type="OrthoDB" id="7392499at2759"/>
<protein>
    <recommendedName>
        <fullName evidence="2">Copper homeostasis protein cutC homolog</fullName>
    </recommendedName>
</protein>
<evidence type="ECO:0000256" key="2">
    <source>
        <dbReference type="ARBA" id="ARBA00019014"/>
    </source>
</evidence>
<dbReference type="Proteomes" id="UP000887226">
    <property type="component" value="Unassembled WGS sequence"/>
</dbReference>
<organism evidence="3 4">
    <name type="scientific">Calycina marina</name>
    <dbReference type="NCBI Taxonomy" id="1763456"/>
    <lineage>
        <taxon>Eukaryota</taxon>
        <taxon>Fungi</taxon>
        <taxon>Dikarya</taxon>
        <taxon>Ascomycota</taxon>
        <taxon>Pezizomycotina</taxon>
        <taxon>Leotiomycetes</taxon>
        <taxon>Helotiales</taxon>
        <taxon>Pezizellaceae</taxon>
        <taxon>Calycina</taxon>
    </lineage>
</organism>
<dbReference type="InterPro" id="IPR005627">
    <property type="entry name" value="CutC-like"/>
</dbReference>
<reference evidence="3" key="1">
    <citation type="journal article" date="2021" name="IMA Fungus">
        <title>Genomic characterization of three marine fungi, including Emericellopsis atlantica sp. nov. with signatures of a generalist lifestyle and marine biomass degradation.</title>
        <authorList>
            <person name="Hagestad O.C."/>
            <person name="Hou L."/>
            <person name="Andersen J.H."/>
            <person name="Hansen E.H."/>
            <person name="Altermark B."/>
            <person name="Li C."/>
            <person name="Kuhnert E."/>
            <person name="Cox R.J."/>
            <person name="Crous P.W."/>
            <person name="Spatafora J.W."/>
            <person name="Lail K."/>
            <person name="Amirebrahimi M."/>
            <person name="Lipzen A."/>
            <person name="Pangilinan J."/>
            <person name="Andreopoulos W."/>
            <person name="Hayes R.D."/>
            <person name="Ng V."/>
            <person name="Grigoriev I.V."/>
            <person name="Jackson S.A."/>
            <person name="Sutton T.D.S."/>
            <person name="Dobson A.D.W."/>
            <person name="Rama T."/>
        </authorList>
    </citation>
    <scope>NUCLEOTIDE SEQUENCE</scope>
    <source>
        <strain evidence="3">TRa3180A</strain>
    </source>
</reference>
<dbReference type="PANTHER" id="PTHR12598">
    <property type="entry name" value="COPPER HOMEOSTASIS PROTEIN CUTC"/>
    <property type="match status" value="1"/>
</dbReference>
<keyword evidence="4" id="KW-1185">Reference proteome</keyword>
<dbReference type="SUPFAM" id="SSF110395">
    <property type="entry name" value="CutC-like"/>
    <property type="match status" value="1"/>
</dbReference>
<dbReference type="AlphaFoldDB" id="A0A9P8CEQ4"/>
<accession>A0A9P8CEQ4</accession>
<proteinExistence type="inferred from homology"/>
<dbReference type="PANTHER" id="PTHR12598:SF0">
    <property type="entry name" value="COPPER HOMEOSTASIS PROTEIN CUTC HOMOLOG"/>
    <property type="match status" value="1"/>
</dbReference>
<dbReference type="InterPro" id="IPR036822">
    <property type="entry name" value="CutC-like_dom_sf"/>
</dbReference>
<comment type="caution">
    <text evidence="3">The sequence shown here is derived from an EMBL/GenBank/DDBJ whole genome shotgun (WGS) entry which is preliminary data.</text>
</comment>
<dbReference type="Gene3D" id="3.20.20.380">
    <property type="entry name" value="Copper homeostasis (CutC) domain"/>
    <property type="match status" value="1"/>
</dbReference>
<sequence>MEGELREDDPPEKTKALPDTTKVEIACFTPISALRATASGADRVEFCAGNDVGGVTPYFEVVQPSLAEAGIPINVMIRPRGGDFVYTEDELLEMEASIGALPLASGFVFGILTSSLTVDEAACKRLLSLAGGRPCTFHRAFDMIPPSQMAIQLAILASLGFASVLTSGGAPTAEAGSEILVLLVDLADNTIDIIAGGGVRSANAAAIRTTGVKWLHSSAIVDGGDDADLEEVKMLLFRACESQSQSQIVR</sequence>
<evidence type="ECO:0000313" key="4">
    <source>
        <dbReference type="Proteomes" id="UP000887226"/>
    </source>
</evidence>
<name>A0A9P8CEQ4_9HELO</name>
<dbReference type="Pfam" id="PF03932">
    <property type="entry name" value="CutC"/>
    <property type="match status" value="1"/>
</dbReference>
<dbReference type="GO" id="GO:0005507">
    <property type="term" value="F:copper ion binding"/>
    <property type="evidence" value="ECO:0007669"/>
    <property type="project" value="TreeGrafter"/>
</dbReference>
<dbReference type="EMBL" id="MU253941">
    <property type="protein sequence ID" value="KAG9243930.1"/>
    <property type="molecule type" value="Genomic_DNA"/>
</dbReference>
<gene>
    <name evidence="3" type="ORF">BJ878DRAFT_422490</name>
</gene>
<evidence type="ECO:0000313" key="3">
    <source>
        <dbReference type="EMBL" id="KAG9243930.1"/>
    </source>
</evidence>